<evidence type="ECO:0000256" key="1">
    <source>
        <dbReference type="ARBA" id="ARBA00004651"/>
    </source>
</evidence>
<evidence type="ECO:0000256" key="3">
    <source>
        <dbReference type="ARBA" id="ARBA00022692"/>
    </source>
</evidence>
<feature type="transmembrane region" description="Helical" evidence="6">
    <location>
        <begin position="65"/>
        <end position="86"/>
    </location>
</feature>
<sequence>MVALVPSSALAGRFAPLQKLGAASRQQTALRQLLSLILTFLLALSTIVVVEWVARGELTDLPDYFMSPIHPGFTTVGIVMLLMLVLDAMFGRAHQSILLVVPLVLVPAFISNQKQHYLSDPLYPSDFLFAHQILELMPVIVRERPWTAVAVALGIIASIVGLALLWRYTWRHATALSRNARIARLSVCLPFMAVFVSQMDPTQNSFIREKLRIIPIVWDQKENYGYNGFIIAFSLNLPMADVKAPAGYGQNVIDAIPARNYGYLSGPREKPDIIMLMSESFWDPTRLSGLTFTPDPMPNIRVAQSGYVFSPEFGGMTANVEFEALTGFSNAFLPYGSIPYQQYVRRPMPSLATFFRGEGYAARSIHPFSGWFWNRNEVYKAFGFEEFRTEETMPPMEKRGLFASDDSLMKEIMREGDAMERPFFFFAVTLQGHGPYEPHRYAENTVDIKGDLSDADRDTLATYTQGVREADQSLKMLMDWASKRDRETIIVLWGDHLPPLGTVYPDTNYMPEQVATRKAPLDIMKREHETPLVIWSSKKGVRKDVGTISPSQLPYHILKTAGYEHPFYTGFLGRLQKKYTIVDRYQLATRDNQAFPDWARKEQNLDPLMREYRYLQHDAMFGHEYGLDRFFPSHVLLADQSS</sequence>
<evidence type="ECO:0000313" key="9">
    <source>
        <dbReference type="Proteomes" id="UP000549882"/>
    </source>
</evidence>
<dbReference type="InterPro" id="IPR017850">
    <property type="entry name" value="Alkaline_phosphatase_core_sf"/>
</dbReference>
<gene>
    <name evidence="8" type="ORF">GGD50_002270</name>
</gene>
<evidence type="ECO:0000259" key="7">
    <source>
        <dbReference type="Pfam" id="PF00884"/>
    </source>
</evidence>
<evidence type="ECO:0000313" key="8">
    <source>
        <dbReference type="EMBL" id="MBB5573657.1"/>
    </source>
</evidence>
<dbReference type="EMBL" id="JACHBI010000003">
    <property type="protein sequence ID" value="MBB5573657.1"/>
    <property type="molecule type" value="Genomic_DNA"/>
</dbReference>
<feature type="transmembrane region" description="Helical" evidence="6">
    <location>
        <begin position="146"/>
        <end position="170"/>
    </location>
</feature>
<dbReference type="GO" id="GO:0005886">
    <property type="term" value="C:plasma membrane"/>
    <property type="evidence" value="ECO:0007669"/>
    <property type="project" value="UniProtKB-SubCell"/>
</dbReference>
<comment type="subcellular location">
    <subcellularLocation>
        <location evidence="1">Cell membrane</location>
        <topology evidence="1">Multi-pass membrane protein</topology>
    </subcellularLocation>
</comment>
<keyword evidence="9" id="KW-1185">Reference proteome</keyword>
<dbReference type="PANTHER" id="PTHR47371:SF3">
    <property type="entry name" value="PHOSPHOGLYCEROL TRANSFERASE I"/>
    <property type="match status" value="1"/>
</dbReference>
<feature type="transmembrane region" description="Helical" evidence="6">
    <location>
        <begin position="33"/>
        <end position="53"/>
    </location>
</feature>
<dbReference type="InterPro" id="IPR050448">
    <property type="entry name" value="OpgB/LTA_synthase_biosynth"/>
</dbReference>
<dbReference type="CDD" id="cd16015">
    <property type="entry name" value="LTA_synthase"/>
    <property type="match status" value="1"/>
</dbReference>
<dbReference type="PANTHER" id="PTHR47371">
    <property type="entry name" value="LIPOTEICHOIC ACID SYNTHASE"/>
    <property type="match status" value="1"/>
</dbReference>
<dbReference type="InterPro" id="IPR000917">
    <property type="entry name" value="Sulfatase_N"/>
</dbReference>
<keyword evidence="3 6" id="KW-0812">Transmembrane</keyword>
<evidence type="ECO:0000256" key="5">
    <source>
        <dbReference type="ARBA" id="ARBA00023136"/>
    </source>
</evidence>
<dbReference type="Proteomes" id="UP000549882">
    <property type="component" value="Unassembled WGS sequence"/>
</dbReference>
<feature type="domain" description="Sulfatase N-terminal" evidence="7">
    <location>
        <begin position="271"/>
        <end position="563"/>
    </location>
</feature>
<dbReference type="RefSeq" id="WP_107108253.1">
    <property type="nucleotide sequence ID" value="NZ_JACHBI010000003.1"/>
</dbReference>
<dbReference type="Gene3D" id="3.40.720.10">
    <property type="entry name" value="Alkaline Phosphatase, subunit A"/>
    <property type="match status" value="1"/>
</dbReference>
<keyword evidence="8" id="KW-0808">Transferase</keyword>
<dbReference type="Pfam" id="PF00884">
    <property type="entry name" value="Sulfatase"/>
    <property type="match status" value="1"/>
</dbReference>
<reference evidence="8 9" key="1">
    <citation type="submission" date="2020-08" db="EMBL/GenBank/DDBJ databases">
        <title>Genomic Encyclopedia of Type Strains, Phase IV (KMG-V): Genome sequencing to study the core and pangenomes of soil and plant-associated prokaryotes.</title>
        <authorList>
            <person name="Whitman W."/>
        </authorList>
    </citation>
    <scope>NUCLEOTIDE SEQUENCE [LARGE SCALE GENOMIC DNA]</scope>
    <source>
        <strain evidence="8 9">SEMIA 4064</strain>
    </source>
</reference>
<name>A0A7W8XQB0_9HYPH</name>
<protein>
    <submittedName>
        <fullName evidence="8">Phosphoglycerol transferase MdoB-like AlkP superfamily enzyme</fullName>
    </submittedName>
</protein>
<evidence type="ECO:0000256" key="4">
    <source>
        <dbReference type="ARBA" id="ARBA00022989"/>
    </source>
</evidence>
<evidence type="ECO:0000256" key="2">
    <source>
        <dbReference type="ARBA" id="ARBA00022475"/>
    </source>
</evidence>
<dbReference type="AlphaFoldDB" id="A0A7W8XQB0"/>
<proteinExistence type="predicted"/>
<feature type="transmembrane region" description="Helical" evidence="6">
    <location>
        <begin position="182"/>
        <end position="199"/>
    </location>
</feature>
<keyword evidence="5 6" id="KW-0472">Membrane</keyword>
<feature type="transmembrane region" description="Helical" evidence="6">
    <location>
        <begin position="93"/>
        <end position="110"/>
    </location>
</feature>
<keyword evidence="4 6" id="KW-1133">Transmembrane helix</keyword>
<dbReference type="GO" id="GO:0016740">
    <property type="term" value="F:transferase activity"/>
    <property type="evidence" value="ECO:0007669"/>
    <property type="project" value="UniProtKB-KW"/>
</dbReference>
<keyword evidence="2" id="KW-1003">Cell membrane</keyword>
<comment type="caution">
    <text evidence="8">The sequence shown here is derived from an EMBL/GenBank/DDBJ whole genome shotgun (WGS) entry which is preliminary data.</text>
</comment>
<accession>A0A7W8XQB0</accession>
<evidence type="ECO:0000256" key="6">
    <source>
        <dbReference type="SAM" id="Phobius"/>
    </source>
</evidence>
<organism evidence="8 9">
    <name type="scientific">Rhizobium paranaense</name>
    <dbReference type="NCBI Taxonomy" id="1650438"/>
    <lineage>
        <taxon>Bacteria</taxon>
        <taxon>Pseudomonadati</taxon>
        <taxon>Pseudomonadota</taxon>
        <taxon>Alphaproteobacteria</taxon>
        <taxon>Hyphomicrobiales</taxon>
        <taxon>Rhizobiaceae</taxon>
        <taxon>Rhizobium/Agrobacterium group</taxon>
        <taxon>Rhizobium</taxon>
    </lineage>
</organism>
<dbReference type="SUPFAM" id="SSF53649">
    <property type="entry name" value="Alkaline phosphatase-like"/>
    <property type="match status" value="1"/>
</dbReference>